<dbReference type="Proteomes" id="UP000799324">
    <property type="component" value="Unassembled WGS sequence"/>
</dbReference>
<keyword evidence="1" id="KW-0472">Membrane</keyword>
<gene>
    <name evidence="2" type="ORF">K491DRAFT_448441</name>
</gene>
<dbReference type="AlphaFoldDB" id="A0A6A6TNB5"/>
<accession>A0A6A6TNB5</accession>
<protein>
    <submittedName>
        <fullName evidence="2">Uncharacterized protein</fullName>
    </submittedName>
</protein>
<evidence type="ECO:0000313" key="2">
    <source>
        <dbReference type="EMBL" id="KAF2661300.1"/>
    </source>
</evidence>
<keyword evidence="1" id="KW-0812">Transmembrane</keyword>
<evidence type="ECO:0000313" key="3">
    <source>
        <dbReference type="Proteomes" id="UP000799324"/>
    </source>
</evidence>
<evidence type="ECO:0000256" key="1">
    <source>
        <dbReference type="SAM" id="Phobius"/>
    </source>
</evidence>
<name>A0A6A6TNB5_9PLEO</name>
<reference evidence="2" key="1">
    <citation type="journal article" date="2020" name="Stud. Mycol.">
        <title>101 Dothideomycetes genomes: a test case for predicting lifestyles and emergence of pathogens.</title>
        <authorList>
            <person name="Haridas S."/>
            <person name="Albert R."/>
            <person name="Binder M."/>
            <person name="Bloem J."/>
            <person name="Labutti K."/>
            <person name="Salamov A."/>
            <person name="Andreopoulos B."/>
            <person name="Baker S."/>
            <person name="Barry K."/>
            <person name="Bills G."/>
            <person name="Bluhm B."/>
            <person name="Cannon C."/>
            <person name="Castanera R."/>
            <person name="Culley D."/>
            <person name="Daum C."/>
            <person name="Ezra D."/>
            <person name="Gonzalez J."/>
            <person name="Henrissat B."/>
            <person name="Kuo A."/>
            <person name="Liang C."/>
            <person name="Lipzen A."/>
            <person name="Lutzoni F."/>
            <person name="Magnuson J."/>
            <person name="Mondo S."/>
            <person name="Nolan M."/>
            <person name="Ohm R."/>
            <person name="Pangilinan J."/>
            <person name="Park H.-J."/>
            <person name="Ramirez L."/>
            <person name="Alfaro M."/>
            <person name="Sun H."/>
            <person name="Tritt A."/>
            <person name="Yoshinaga Y."/>
            <person name="Zwiers L.-H."/>
            <person name="Turgeon B."/>
            <person name="Goodwin S."/>
            <person name="Spatafora J."/>
            <person name="Crous P."/>
            <person name="Grigoriev I."/>
        </authorList>
    </citation>
    <scope>NUCLEOTIDE SEQUENCE</scope>
    <source>
        <strain evidence="2">CBS 122681</strain>
    </source>
</reference>
<keyword evidence="3" id="KW-1185">Reference proteome</keyword>
<dbReference type="EMBL" id="MU004294">
    <property type="protein sequence ID" value="KAF2661300.1"/>
    <property type="molecule type" value="Genomic_DNA"/>
</dbReference>
<organism evidence="2 3">
    <name type="scientific">Lophiostoma macrostomum CBS 122681</name>
    <dbReference type="NCBI Taxonomy" id="1314788"/>
    <lineage>
        <taxon>Eukaryota</taxon>
        <taxon>Fungi</taxon>
        <taxon>Dikarya</taxon>
        <taxon>Ascomycota</taxon>
        <taxon>Pezizomycotina</taxon>
        <taxon>Dothideomycetes</taxon>
        <taxon>Pleosporomycetidae</taxon>
        <taxon>Pleosporales</taxon>
        <taxon>Lophiostomataceae</taxon>
        <taxon>Lophiostoma</taxon>
    </lineage>
</organism>
<proteinExistence type="predicted"/>
<sequence>MGASASPRTAIFRRGSLSSGKMAPFFVIAFVAVWAPRRSLRLQYRPVDAGLGHLGLSHQAAIFIDNPTASVVLCTATGCLSTARASASFNSSHATPHHMIATWCRYPARSRP</sequence>
<keyword evidence="1" id="KW-1133">Transmembrane helix</keyword>
<feature type="transmembrane region" description="Helical" evidence="1">
    <location>
        <begin position="16"/>
        <end position="35"/>
    </location>
</feature>